<proteinExistence type="predicted"/>
<accession>A0A0D7E5W6</accession>
<dbReference type="RefSeq" id="WP_044416937.1">
    <property type="nucleotide sequence ID" value="NZ_JXXE01000590.1"/>
</dbReference>
<evidence type="ECO:0000313" key="1">
    <source>
        <dbReference type="EMBL" id="KIZ36208.1"/>
    </source>
</evidence>
<dbReference type="PATRIC" id="fig|1076.23.peg.6140"/>
<dbReference type="EMBL" id="JXXE01000590">
    <property type="protein sequence ID" value="KIZ36208.1"/>
    <property type="molecule type" value="Genomic_DNA"/>
</dbReference>
<dbReference type="OrthoDB" id="8127772at2"/>
<comment type="caution">
    <text evidence="1">The sequence shown here is derived from an EMBL/GenBank/DDBJ whole genome shotgun (WGS) entry which is preliminary data.</text>
</comment>
<dbReference type="AlphaFoldDB" id="A0A0D7E5W6"/>
<protein>
    <submittedName>
        <fullName evidence="1">Uncharacterized protein</fullName>
    </submittedName>
</protein>
<evidence type="ECO:0000313" key="2">
    <source>
        <dbReference type="Proteomes" id="UP000032515"/>
    </source>
</evidence>
<name>A0A0D7E5W6_RHOPL</name>
<dbReference type="Proteomes" id="UP000032515">
    <property type="component" value="Unassembled WGS sequence"/>
</dbReference>
<gene>
    <name evidence="1" type="ORF">OO17_24995</name>
</gene>
<reference evidence="1 2" key="1">
    <citation type="submission" date="2014-11" db="EMBL/GenBank/DDBJ databases">
        <title>Genomics and ecophysiology of heterotrophic nitrogen fixing bacteria isolated from estuarine surface water.</title>
        <authorList>
            <person name="Bentzon-Tilia M."/>
            <person name="Severin I."/>
            <person name="Hansen L.H."/>
            <person name="Riemann L."/>
        </authorList>
    </citation>
    <scope>NUCLEOTIDE SEQUENCE [LARGE SCALE GENOMIC DNA]</scope>
    <source>
        <strain evidence="1 2">BAL398</strain>
    </source>
</reference>
<sequence>MSDPAHKLPAPDLQDPYEAACDQAIAMCNGSMRGAIKVLIMANEYLEAELLEAQTAASKGFGRGRHAAEPATVAVDSVPPNRVDWYD</sequence>
<organism evidence="1 2">
    <name type="scientific">Rhodopseudomonas palustris</name>
    <dbReference type="NCBI Taxonomy" id="1076"/>
    <lineage>
        <taxon>Bacteria</taxon>
        <taxon>Pseudomonadati</taxon>
        <taxon>Pseudomonadota</taxon>
        <taxon>Alphaproteobacteria</taxon>
        <taxon>Hyphomicrobiales</taxon>
        <taxon>Nitrobacteraceae</taxon>
        <taxon>Rhodopseudomonas</taxon>
    </lineage>
</organism>